<keyword evidence="2" id="KW-0597">Phosphoprotein</keyword>
<keyword evidence="3" id="KW-0808">Transferase</keyword>
<dbReference type="PANTHER" id="PTHR24416:SF527">
    <property type="entry name" value="PROTO-ONCOGENE TYROSINE-PROTEIN KINASE ROS"/>
    <property type="match status" value="1"/>
</dbReference>
<dbReference type="PANTHER" id="PTHR24416">
    <property type="entry name" value="TYROSINE-PROTEIN KINASE RECEPTOR"/>
    <property type="match status" value="1"/>
</dbReference>
<evidence type="ECO:0000256" key="6">
    <source>
        <dbReference type="ARBA" id="ARBA00022840"/>
    </source>
</evidence>
<dbReference type="InParanoid" id="E2AGH9"/>
<dbReference type="GO" id="GO:0007169">
    <property type="term" value="P:cell surface receptor protein tyrosine kinase signaling pathway"/>
    <property type="evidence" value="ECO:0007669"/>
    <property type="project" value="TreeGrafter"/>
</dbReference>
<dbReference type="GO" id="GO:0004714">
    <property type="term" value="F:transmembrane receptor protein tyrosine kinase activity"/>
    <property type="evidence" value="ECO:0007669"/>
    <property type="project" value="UniProtKB-EC"/>
</dbReference>
<dbReference type="AlphaFoldDB" id="E2AGH9"/>
<sequence>MKIESWILIRWMTPESLKIEIFISQSDVWSFGVLMWEITSLGEKLHSAMINKEVINHGRAKDRLPMILNCPSPLYQLMLRCWSAAEKKISNFV</sequence>
<dbReference type="SUPFAM" id="SSF56112">
    <property type="entry name" value="Protein kinase-like (PK-like)"/>
    <property type="match status" value="1"/>
</dbReference>
<evidence type="ECO:0000256" key="4">
    <source>
        <dbReference type="ARBA" id="ARBA00022741"/>
    </source>
</evidence>
<evidence type="ECO:0000256" key="2">
    <source>
        <dbReference type="ARBA" id="ARBA00022553"/>
    </source>
</evidence>
<evidence type="ECO:0000256" key="3">
    <source>
        <dbReference type="ARBA" id="ARBA00022679"/>
    </source>
</evidence>
<proteinExistence type="predicted"/>
<dbReference type="InterPro" id="IPR011009">
    <property type="entry name" value="Kinase-like_dom_sf"/>
</dbReference>
<name>E2AGH9_CAMFO</name>
<evidence type="ECO:0000256" key="7">
    <source>
        <dbReference type="ARBA" id="ARBA00023137"/>
    </source>
</evidence>
<dbReference type="Gene3D" id="1.10.510.10">
    <property type="entry name" value="Transferase(Phosphotransferase) domain 1"/>
    <property type="match status" value="1"/>
</dbReference>
<dbReference type="GO" id="GO:0032006">
    <property type="term" value="P:regulation of TOR signaling"/>
    <property type="evidence" value="ECO:0007669"/>
    <property type="project" value="TreeGrafter"/>
</dbReference>
<evidence type="ECO:0000313" key="9">
    <source>
        <dbReference type="EMBL" id="EFN67460.1"/>
    </source>
</evidence>
<dbReference type="STRING" id="104421.E2AGH9"/>
<keyword evidence="10" id="KW-1185">Reference proteome</keyword>
<dbReference type="InterPro" id="IPR001245">
    <property type="entry name" value="Ser-Thr/Tyr_kinase_cat_dom"/>
</dbReference>
<keyword evidence="9" id="KW-0675">Receptor</keyword>
<dbReference type="Proteomes" id="UP000000311">
    <property type="component" value="Unassembled WGS sequence"/>
</dbReference>
<keyword evidence="7" id="KW-0829">Tyrosine-protein kinase</keyword>
<dbReference type="EC" id="2.7.10.1" evidence="1"/>
<keyword evidence="6" id="KW-0067">ATP-binding</keyword>
<dbReference type="Pfam" id="PF07714">
    <property type="entry name" value="PK_Tyr_Ser-Thr"/>
    <property type="match status" value="1"/>
</dbReference>
<dbReference type="GO" id="GO:0043235">
    <property type="term" value="C:receptor complex"/>
    <property type="evidence" value="ECO:0007669"/>
    <property type="project" value="TreeGrafter"/>
</dbReference>
<dbReference type="SMART" id="SM00219">
    <property type="entry name" value="TyrKc"/>
    <property type="match status" value="1"/>
</dbReference>
<evidence type="ECO:0000256" key="1">
    <source>
        <dbReference type="ARBA" id="ARBA00011902"/>
    </source>
</evidence>
<evidence type="ECO:0000256" key="5">
    <source>
        <dbReference type="ARBA" id="ARBA00022777"/>
    </source>
</evidence>
<gene>
    <name evidence="9" type="ORF">EAG_10535</name>
</gene>
<organism evidence="10">
    <name type="scientific">Camponotus floridanus</name>
    <name type="common">Florida carpenter ant</name>
    <dbReference type="NCBI Taxonomy" id="104421"/>
    <lineage>
        <taxon>Eukaryota</taxon>
        <taxon>Metazoa</taxon>
        <taxon>Ecdysozoa</taxon>
        <taxon>Arthropoda</taxon>
        <taxon>Hexapoda</taxon>
        <taxon>Insecta</taxon>
        <taxon>Pterygota</taxon>
        <taxon>Neoptera</taxon>
        <taxon>Endopterygota</taxon>
        <taxon>Hymenoptera</taxon>
        <taxon>Apocrita</taxon>
        <taxon>Aculeata</taxon>
        <taxon>Formicoidea</taxon>
        <taxon>Formicidae</taxon>
        <taxon>Formicinae</taxon>
        <taxon>Camponotus</taxon>
    </lineage>
</organism>
<evidence type="ECO:0000313" key="10">
    <source>
        <dbReference type="Proteomes" id="UP000000311"/>
    </source>
</evidence>
<dbReference type="PRINTS" id="PR00109">
    <property type="entry name" value="TYRKINASE"/>
</dbReference>
<dbReference type="GO" id="GO:0005886">
    <property type="term" value="C:plasma membrane"/>
    <property type="evidence" value="ECO:0007669"/>
    <property type="project" value="TreeGrafter"/>
</dbReference>
<keyword evidence="4" id="KW-0547">Nucleotide-binding</keyword>
<feature type="domain" description="Tyrosine-protein kinase catalytic" evidence="8">
    <location>
        <begin position="1"/>
        <end position="93"/>
    </location>
</feature>
<dbReference type="EMBL" id="GL439314">
    <property type="protein sequence ID" value="EFN67460.1"/>
    <property type="molecule type" value="Genomic_DNA"/>
</dbReference>
<evidence type="ECO:0000259" key="8">
    <source>
        <dbReference type="SMART" id="SM00219"/>
    </source>
</evidence>
<reference evidence="9 10" key="1">
    <citation type="journal article" date="2010" name="Science">
        <title>Genomic comparison of the ants Camponotus floridanus and Harpegnathos saltator.</title>
        <authorList>
            <person name="Bonasio R."/>
            <person name="Zhang G."/>
            <person name="Ye C."/>
            <person name="Mutti N.S."/>
            <person name="Fang X."/>
            <person name="Qin N."/>
            <person name="Donahue G."/>
            <person name="Yang P."/>
            <person name="Li Q."/>
            <person name="Li C."/>
            <person name="Zhang P."/>
            <person name="Huang Z."/>
            <person name="Berger S.L."/>
            <person name="Reinberg D."/>
            <person name="Wang J."/>
            <person name="Liebig J."/>
        </authorList>
    </citation>
    <scope>NUCLEOTIDE SEQUENCE [LARGE SCALE GENOMIC DNA]</scope>
    <source>
        <strain evidence="10">C129</strain>
    </source>
</reference>
<dbReference type="InterPro" id="IPR020635">
    <property type="entry name" value="Tyr_kinase_cat_dom"/>
</dbReference>
<dbReference type="GO" id="GO:0005524">
    <property type="term" value="F:ATP binding"/>
    <property type="evidence" value="ECO:0007669"/>
    <property type="project" value="UniProtKB-KW"/>
</dbReference>
<keyword evidence="5" id="KW-0418">Kinase</keyword>
<dbReference type="InterPro" id="IPR050122">
    <property type="entry name" value="RTK"/>
</dbReference>
<protein>
    <recommendedName>
        <fullName evidence="1">receptor protein-tyrosine kinase</fullName>
        <ecNumber evidence="1">2.7.10.1</ecNumber>
    </recommendedName>
</protein>
<accession>E2AGH9</accession>